<keyword evidence="1" id="KW-0808">Transferase</keyword>
<dbReference type="Gene3D" id="3.90.228.10">
    <property type="match status" value="1"/>
</dbReference>
<reference evidence="5" key="1">
    <citation type="submission" date="2022-10" db="EMBL/GenBank/DDBJ databases">
        <authorList>
            <person name="Chen Y."/>
            <person name="Dougan E. K."/>
            <person name="Chan C."/>
            <person name="Rhodes N."/>
            <person name="Thang M."/>
        </authorList>
    </citation>
    <scope>NUCLEOTIDE SEQUENCE</scope>
</reference>
<accession>A0A9P1GI53</accession>
<reference evidence="6" key="2">
    <citation type="submission" date="2024-04" db="EMBL/GenBank/DDBJ databases">
        <authorList>
            <person name="Chen Y."/>
            <person name="Shah S."/>
            <person name="Dougan E. K."/>
            <person name="Thang M."/>
            <person name="Chan C."/>
        </authorList>
    </citation>
    <scope>NUCLEOTIDE SEQUENCE [LARGE SCALE GENOMIC DNA]</scope>
</reference>
<evidence type="ECO:0000256" key="1">
    <source>
        <dbReference type="RuleBase" id="RU362114"/>
    </source>
</evidence>
<keyword evidence="2" id="KW-0175">Coiled coil</keyword>
<feature type="coiled-coil region" evidence="2">
    <location>
        <begin position="79"/>
        <end position="120"/>
    </location>
</feature>
<dbReference type="GO" id="GO:0003950">
    <property type="term" value="F:NAD+ poly-ADP-ribosyltransferase activity"/>
    <property type="evidence" value="ECO:0007669"/>
    <property type="project" value="UniProtKB-UniRule"/>
</dbReference>
<keyword evidence="1" id="KW-0328">Glycosyltransferase</keyword>
<evidence type="ECO:0000259" key="4">
    <source>
        <dbReference type="PROSITE" id="PS51059"/>
    </source>
</evidence>
<evidence type="ECO:0000313" key="6">
    <source>
        <dbReference type="EMBL" id="CAL1168191.1"/>
    </source>
</evidence>
<dbReference type="Proteomes" id="UP001152797">
    <property type="component" value="Unassembled WGS sequence"/>
</dbReference>
<evidence type="ECO:0000256" key="3">
    <source>
        <dbReference type="SAM" id="MobiDB-lite"/>
    </source>
</evidence>
<proteinExistence type="predicted"/>
<organism evidence="5">
    <name type="scientific">Cladocopium goreaui</name>
    <dbReference type="NCBI Taxonomy" id="2562237"/>
    <lineage>
        <taxon>Eukaryota</taxon>
        <taxon>Sar</taxon>
        <taxon>Alveolata</taxon>
        <taxon>Dinophyceae</taxon>
        <taxon>Suessiales</taxon>
        <taxon>Symbiodiniaceae</taxon>
        <taxon>Cladocopium</taxon>
    </lineage>
</organism>
<gene>
    <name evidence="5" type="ORF">C1SCF055_LOCUS39686</name>
</gene>
<dbReference type="InterPro" id="IPR051712">
    <property type="entry name" value="ARTD-AVP"/>
</dbReference>
<evidence type="ECO:0000313" key="7">
    <source>
        <dbReference type="Proteomes" id="UP001152797"/>
    </source>
</evidence>
<sequence length="486" mass="54672">MAVNQMPTPSALKWPDAVQESWLLCPKRTHTWPSSDCENEFAVFGQATQWTGDCSGVDDCKQEIPEEPAMCDKGVGKSMEELMEENAKFKQLSDTQQQLIATLQAQLRAQEVDTESLRQLAAWQEKAMISMRDQVQTQSSSEDEKRWRNASNGDVEEDGRDRKETVHQVHTVHAAKNGTPKSLDKLKSKLAKMSTETTLYREQADAHAMTALATAVRAGWKAACVLPHDSTLPSQTSVSPADRTEFSFVEWLFTRSLVRHRQAKDPSLWCPVPRVKVLHVEKIENRTFLKRYVQRREELFEERAGHSCDPLRDIKTWIGKSMTVRRSIEEVCRCSDSGVNLNEVLLFHGSTHGKINGILNSGFDPRYAGLGTGAMFGQGSYFAHNASKCFRYAGDDGFRTSSETGGLRQCVLLVRAFLGNPHYQEHMCPDRRMPPANTHSVVALTKAEGGCVDHREYVLYEKAAILPLYIIEFEHLPDCECLVCCA</sequence>
<dbReference type="PANTHER" id="PTHR45740">
    <property type="entry name" value="POLY [ADP-RIBOSE] POLYMERASE"/>
    <property type="match status" value="1"/>
</dbReference>
<keyword evidence="7" id="KW-1185">Reference proteome</keyword>
<comment type="caution">
    <text evidence="5">The sequence shown here is derived from an EMBL/GenBank/DDBJ whole genome shotgun (WGS) entry which is preliminary data.</text>
</comment>
<dbReference type="PANTHER" id="PTHR45740:SF2">
    <property type="entry name" value="POLY [ADP-RIBOSE] POLYMERASE"/>
    <property type="match status" value="1"/>
</dbReference>
<name>A0A9P1GI53_9DINO</name>
<feature type="domain" description="PARP catalytic" evidence="4">
    <location>
        <begin position="223"/>
        <end position="482"/>
    </location>
</feature>
<dbReference type="Pfam" id="PF00644">
    <property type="entry name" value="PARP"/>
    <property type="match status" value="1"/>
</dbReference>
<dbReference type="GO" id="GO:0005634">
    <property type="term" value="C:nucleus"/>
    <property type="evidence" value="ECO:0007669"/>
    <property type="project" value="TreeGrafter"/>
</dbReference>
<dbReference type="OrthoDB" id="437572at2759"/>
<dbReference type="EC" id="2.4.2.-" evidence="1"/>
<feature type="region of interest" description="Disordered" evidence="3">
    <location>
        <begin position="132"/>
        <end position="181"/>
    </location>
</feature>
<dbReference type="SUPFAM" id="SSF56399">
    <property type="entry name" value="ADP-ribosylation"/>
    <property type="match status" value="1"/>
</dbReference>
<dbReference type="EMBL" id="CAMXCT010006501">
    <property type="protein sequence ID" value="CAI4014816.1"/>
    <property type="molecule type" value="Genomic_DNA"/>
</dbReference>
<evidence type="ECO:0000256" key="2">
    <source>
        <dbReference type="SAM" id="Coils"/>
    </source>
</evidence>
<keyword evidence="1" id="KW-0520">NAD</keyword>
<dbReference type="AlphaFoldDB" id="A0A9P1GI53"/>
<dbReference type="PROSITE" id="PS51059">
    <property type="entry name" value="PARP_CATALYTIC"/>
    <property type="match status" value="1"/>
</dbReference>
<dbReference type="EMBL" id="CAMXCT020006501">
    <property type="protein sequence ID" value="CAL1168191.1"/>
    <property type="molecule type" value="Genomic_DNA"/>
</dbReference>
<dbReference type="EMBL" id="CAMXCT030006501">
    <property type="protein sequence ID" value="CAL4802128.1"/>
    <property type="molecule type" value="Genomic_DNA"/>
</dbReference>
<dbReference type="InterPro" id="IPR012317">
    <property type="entry name" value="Poly(ADP-ribose)pol_cat_dom"/>
</dbReference>
<protein>
    <recommendedName>
        <fullName evidence="1">Poly [ADP-ribose] polymerase</fullName>
        <shortName evidence="1">PARP</shortName>
        <ecNumber evidence="1">2.4.2.-</ecNumber>
    </recommendedName>
</protein>
<dbReference type="GO" id="GO:1990404">
    <property type="term" value="F:NAD+-protein mono-ADP-ribosyltransferase activity"/>
    <property type="evidence" value="ECO:0007669"/>
    <property type="project" value="TreeGrafter"/>
</dbReference>
<evidence type="ECO:0000313" key="5">
    <source>
        <dbReference type="EMBL" id="CAI4014816.1"/>
    </source>
</evidence>